<dbReference type="PANTHER" id="PTHR43280:SF27">
    <property type="entry name" value="TRANSCRIPTIONAL REGULATOR MTLR"/>
    <property type="match status" value="1"/>
</dbReference>
<name>A0A085BME0_9FLAO</name>
<keyword evidence="6" id="KW-1185">Reference proteome</keyword>
<evidence type="ECO:0000256" key="2">
    <source>
        <dbReference type="ARBA" id="ARBA00023125"/>
    </source>
</evidence>
<keyword evidence="3" id="KW-0804">Transcription</keyword>
<dbReference type="PROSITE" id="PS01124">
    <property type="entry name" value="HTH_ARAC_FAMILY_2"/>
    <property type="match status" value="1"/>
</dbReference>
<dbReference type="InterPro" id="IPR014710">
    <property type="entry name" value="RmlC-like_jellyroll"/>
</dbReference>
<proteinExistence type="predicted"/>
<dbReference type="RefSeq" id="WP_034973570.1">
    <property type="nucleotide sequence ID" value="NZ_FOFI01000002.1"/>
</dbReference>
<dbReference type="STRING" id="421072.SAMN04488097_1643"/>
<dbReference type="GO" id="GO:0003700">
    <property type="term" value="F:DNA-binding transcription factor activity"/>
    <property type="evidence" value="ECO:0007669"/>
    <property type="project" value="InterPro"/>
</dbReference>
<comment type="caution">
    <text evidence="5">The sequence shown here is derived from an EMBL/GenBank/DDBJ whole genome shotgun (WGS) entry which is preliminary data.</text>
</comment>
<dbReference type="Gene3D" id="1.10.10.60">
    <property type="entry name" value="Homeodomain-like"/>
    <property type="match status" value="2"/>
</dbReference>
<gene>
    <name evidence="5" type="ORF">IO89_03380</name>
</gene>
<feature type="domain" description="HTH araC/xylS-type" evidence="4">
    <location>
        <begin position="183"/>
        <end position="280"/>
    </location>
</feature>
<dbReference type="PROSITE" id="PS00041">
    <property type="entry name" value="HTH_ARAC_FAMILY_1"/>
    <property type="match status" value="1"/>
</dbReference>
<sequence>MKVILEHISPDENSSFKVLHIKDIPISELNWKYHYHPEIEIVCVLKGKGTRHVGYHKSHFEDGALALIGSNIPHSGLGLNATDPHEEIVILFKEEILSLPEGEVDSNSIKKLLEMSRYGVLFSSEVKKKIIPKLELITKAEGYTRYLLLLDLLFELSKTEDYELLNTEIMPYTIVSRNRVRLEAVFTYVENGYQNEVDIQQAADLANLTKPAFCNFFKKATSITFVEFVNRYRIDKACILLSQEKSIAESCYATGFNNITYFNKIFKKYTKTTPGQFIRSL</sequence>
<evidence type="ECO:0000256" key="1">
    <source>
        <dbReference type="ARBA" id="ARBA00023015"/>
    </source>
</evidence>
<dbReference type="PANTHER" id="PTHR43280">
    <property type="entry name" value="ARAC-FAMILY TRANSCRIPTIONAL REGULATOR"/>
    <property type="match status" value="1"/>
</dbReference>
<dbReference type="SUPFAM" id="SSF46689">
    <property type="entry name" value="Homeodomain-like"/>
    <property type="match status" value="2"/>
</dbReference>
<protein>
    <submittedName>
        <fullName evidence="5">Transcriptional regulator</fullName>
    </submittedName>
</protein>
<dbReference type="EMBL" id="JPLY01000001">
    <property type="protein sequence ID" value="KFC23635.1"/>
    <property type="molecule type" value="Genomic_DNA"/>
</dbReference>
<dbReference type="GO" id="GO:0043565">
    <property type="term" value="F:sequence-specific DNA binding"/>
    <property type="evidence" value="ECO:0007669"/>
    <property type="project" value="InterPro"/>
</dbReference>
<evidence type="ECO:0000256" key="3">
    <source>
        <dbReference type="ARBA" id="ARBA00023163"/>
    </source>
</evidence>
<dbReference type="Proteomes" id="UP000028623">
    <property type="component" value="Unassembled WGS sequence"/>
</dbReference>
<dbReference type="AlphaFoldDB" id="A0A085BME0"/>
<dbReference type="Gene3D" id="2.60.120.10">
    <property type="entry name" value="Jelly Rolls"/>
    <property type="match status" value="1"/>
</dbReference>
<organism evidence="5 6">
    <name type="scientific">Epilithonimonas lactis</name>
    <dbReference type="NCBI Taxonomy" id="421072"/>
    <lineage>
        <taxon>Bacteria</taxon>
        <taxon>Pseudomonadati</taxon>
        <taxon>Bacteroidota</taxon>
        <taxon>Flavobacteriia</taxon>
        <taxon>Flavobacteriales</taxon>
        <taxon>Weeksellaceae</taxon>
        <taxon>Chryseobacterium group</taxon>
        <taxon>Epilithonimonas</taxon>
    </lineage>
</organism>
<dbReference type="Pfam" id="PF12833">
    <property type="entry name" value="HTH_18"/>
    <property type="match status" value="1"/>
</dbReference>
<dbReference type="eggNOG" id="COG2207">
    <property type="taxonomic scope" value="Bacteria"/>
</dbReference>
<dbReference type="SMART" id="SM00342">
    <property type="entry name" value="HTH_ARAC"/>
    <property type="match status" value="1"/>
</dbReference>
<dbReference type="InterPro" id="IPR018060">
    <property type="entry name" value="HTH_AraC"/>
</dbReference>
<dbReference type="OrthoDB" id="1410704at2"/>
<keyword evidence="1" id="KW-0805">Transcription regulation</keyword>
<dbReference type="SUPFAM" id="SSF51182">
    <property type="entry name" value="RmlC-like cupins"/>
    <property type="match status" value="1"/>
</dbReference>
<keyword evidence="2" id="KW-0238">DNA-binding</keyword>
<dbReference type="InterPro" id="IPR011051">
    <property type="entry name" value="RmlC_Cupin_sf"/>
</dbReference>
<reference evidence="5 6" key="1">
    <citation type="submission" date="2014-07" db="EMBL/GenBank/DDBJ databases">
        <title>Epilithonimonas lactis LMG 22401 Genome.</title>
        <authorList>
            <person name="Pipes S.E."/>
            <person name="Stropko S.J."/>
        </authorList>
    </citation>
    <scope>NUCLEOTIDE SEQUENCE [LARGE SCALE GENOMIC DNA]</scope>
    <source>
        <strain evidence="5 6">LMG 24401</strain>
    </source>
</reference>
<dbReference type="InterPro" id="IPR009057">
    <property type="entry name" value="Homeodomain-like_sf"/>
</dbReference>
<evidence type="ECO:0000313" key="6">
    <source>
        <dbReference type="Proteomes" id="UP000028623"/>
    </source>
</evidence>
<evidence type="ECO:0000313" key="5">
    <source>
        <dbReference type="EMBL" id="KFC23635.1"/>
    </source>
</evidence>
<evidence type="ECO:0000259" key="4">
    <source>
        <dbReference type="PROSITE" id="PS01124"/>
    </source>
</evidence>
<dbReference type="InterPro" id="IPR018062">
    <property type="entry name" value="HTH_AraC-typ_CS"/>
</dbReference>
<accession>A0A085BME0</accession>